<dbReference type="GO" id="GO:0055088">
    <property type="term" value="P:lipid homeostasis"/>
    <property type="evidence" value="ECO:0007669"/>
    <property type="project" value="TreeGrafter"/>
</dbReference>
<dbReference type="EMBL" id="MCGT01000004">
    <property type="protein sequence ID" value="ORX60531.1"/>
    <property type="molecule type" value="Genomic_DNA"/>
</dbReference>
<feature type="transmembrane region" description="Helical" evidence="6">
    <location>
        <begin position="91"/>
        <end position="113"/>
    </location>
</feature>
<evidence type="ECO:0000256" key="1">
    <source>
        <dbReference type="ARBA" id="ARBA00004141"/>
    </source>
</evidence>
<dbReference type="STRING" id="101127.A0A1X2GSU6"/>
<keyword evidence="3 6" id="KW-1133">Transmembrane helix</keyword>
<feature type="transmembrane region" description="Helical" evidence="6">
    <location>
        <begin position="212"/>
        <end position="233"/>
    </location>
</feature>
<dbReference type="GO" id="GO:0016020">
    <property type="term" value="C:membrane"/>
    <property type="evidence" value="ECO:0007669"/>
    <property type="project" value="UniProtKB-SubCell"/>
</dbReference>
<evidence type="ECO:0000256" key="5">
    <source>
        <dbReference type="PROSITE-ProRule" id="PRU00205"/>
    </source>
</evidence>
<dbReference type="OrthoDB" id="10266980at2759"/>
<feature type="transmembrane region" description="Helical" evidence="6">
    <location>
        <begin position="125"/>
        <end position="142"/>
    </location>
</feature>
<gene>
    <name evidence="8" type="ORF">DM01DRAFT_1300344</name>
</gene>
<keyword evidence="4 5" id="KW-0472">Membrane</keyword>
<evidence type="ECO:0000259" key="7">
    <source>
        <dbReference type="PROSITE" id="PS50922"/>
    </source>
</evidence>
<comment type="subcellular location">
    <subcellularLocation>
        <location evidence="1">Membrane</location>
        <topology evidence="1">Multi-pass membrane protein</topology>
    </subcellularLocation>
</comment>
<dbReference type="AlphaFoldDB" id="A0A1X2GSU6"/>
<proteinExistence type="predicted"/>
<evidence type="ECO:0000313" key="8">
    <source>
        <dbReference type="EMBL" id="ORX60531.1"/>
    </source>
</evidence>
<feature type="transmembrane region" description="Helical" evidence="6">
    <location>
        <begin position="49"/>
        <end position="71"/>
    </location>
</feature>
<keyword evidence="2 5" id="KW-0812">Transmembrane</keyword>
<feature type="transmembrane region" description="Helical" evidence="6">
    <location>
        <begin position="9"/>
        <end position="29"/>
    </location>
</feature>
<accession>A0A1X2GSU6</accession>
<feature type="transmembrane region" description="Helical" evidence="6">
    <location>
        <begin position="154"/>
        <end position="173"/>
    </location>
</feature>
<feature type="domain" description="TLC" evidence="7">
    <location>
        <begin position="86"/>
        <end position="283"/>
    </location>
</feature>
<dbReference type="SMART" id="SM00724">
    <property type="entry name" value="TLC"/>
    <property type="match status" value="1"/>
</dbReference>
<dbReference type="InterPro" id="IPR050846">
    <property type="entry name" value="TLCD"/>
</dbReference>
<dbReference type="GO" id="GO:0005783">
    <property type="term" value="C:endoplasmic reticulum"/>
    <property type="evidence" value="ECO:0007669"/>
    <property type="project" value="TreeGrafter"/>
</dbReference>
<dbReference type="Pfam" id="PF03798">
    <property type="entry name" value="TRAM_LAG1_CLN8"/>
    <property type="match status" value="1"/>
</dbReference>
<evidence type="ECO:0000313" key="9">
    <source>
        <dbReference type="Proteomes" id="UP000242146"/>
    </source>
</evidence>
<dbReference type="PANTHER" id="PTHR13439">
    <property type="entry name" value="CT120 PROTEIN"/>
    <property type="match status" value="1"/>
</dbReference>
<sequence length="291" mass="33790">MTPFSNPTFFFFFLFFFSSSPFLLFARFISFIVMDLSVFDALGLPMLKYHWQVVLLSAVMCCIIFETSRIISPLLFPKTFQFFKGYNAPNWHVHVVSTVHCIVVVIGSFYILADGTLAKDRVFGYSYWCANFYSISCGYFLWDTFAALHYIKYQGISMVMHGLVSFSVFIFAYKPFVNYYGAIFLMYELSTIFLNFNWFMDKLGWTGSKAQLINGVVLISCFFGARVVFGLYMTIQMWSDISKVWDLVPAQYIFVYGAANAATVTLNLYWFRMMINMLRKRFPSKSNKDAK</sequence>
<evidence type="ECO:0000256" key="2">
    <source>
        <dbReference type="ARBA" id="ARBA00022692"/>
    </source>
</evidence>
<dbReference type="PROSITE" id="PS50922">
    <property type="entry name" value="TLC"/>
    <property type="match status" value="1"/>
</dbReference>
<reference evidence="8 9" key="1">
    <citation type="submission" date="2016-07" db="EMBL/GenBank/DDBJ databases">
        <title>Pervasive Adenine N6-methylation of Active Genes in Fungi.</title>
        <authorList>
            <consortium name="DOE Joint Genome Institute"/>
            <person name="Mondo S.J."/>
            <person name="Dannebaum R.O."/>
            <person name="Kuo R.C."/>
            <person name="Labutti K."/>
            <person name="Haridas S."/>
            <person name="Kuo A."/>
            <person name="Salamov A."/>
            <person name="Ahrendt S.R."/>
            <person name="Lipzen A."/>
            <person name="Sullivan W."/>
            <person name="Andreopoulos W.B."/>
            <person name="Clum A."/>
            <person name="Lindquist E."/>
            <person name="Daum C."/>
            <person name="Ramamoorthy G.K."/>
            <person name="Gryganskyi A."/>
            <person name="Culley D."/>
            <person name="Magnuson J.K."/>
            <person name="James T.Y."/>
            <person name="O'Malley M.A."/>
            <person name="Stajich J.E."/>
            <person name="Spatafora J.W."/>
            <person name="Visel A."/>
            <person name="Grigoriev I.V."/>
        </authorList>
    </citation>
    <scope>NUCLEOTIDE SEQUENCE [LARGE SCALE GENOMIC DNA]</scope>
    <source>
        <strain evidence="8 9">NRRL 3301</strain>
    </source>
</reference>
<keyword evidence="9" id="KW-1185">Reference proteome</keyword>
<evidence type="ECO:0000256" key="3">
    <source>
        <dbReference type="ARBA" id="ARBA00022989"/>
    </source>
</evidence>
<dbReference type="InterPro" id="IPR006634">
    <property type="entry name" value="TLC-dom"/>
</dbReference>
<protein>
    <submittedName>
        <fullName evidence="8">DUF887-domain-containing protein</fullName>
    </submittedName>
</protein>
<feature type="transmembrane region" description="Helical" evidence="6">
    <location>
        <begin position="179"/>
        <end position="200"/>
    </location>
</feature>
<comment type="caution">
    <text evidence="8">The sequence shown here is derived from an EMBL/GenBank/DDBJ whole genome shotgun (WGS) entry which is preliminary data.</text>
</comment>
<feature type="transmembrane region" description="Helical" evidence="6">
    <location>
        <begin position="253"/>
        <end position="271"/>
    </location>
</feature>
<dbReference type="PANTHER" id="PTHR13439:SF0">
    <property type="entry name" value="TOPOISOMERASE I DAMAGE AFFECTED PROTEIN 4"/>
    <property type="match status" value="1"/>
</dbReference>
<organism evidence="8 9">
    <name type="scientific">Hesseltinella vesiculosa</name>
    <dbReference type="NCBI Taxonomy" id="101127"/>
    <lineage>
        <taxon>Eukaryota</taxon>
        <taxon>Fungi</taxon>
        <taxon>Fungi incertae sedis</taxon>
        <taxon>Mucoromycota</taxon>
        <taxon>Mucoromycotina</taxon>
        <taxon>Mucoromycetes</taxon>
        <taxon>Mucorales</taxon>
        <taxon>Cunninghamellaceae</taxon>
        <taxon>Hesseltinella</taxon>
    </lineage>
</organism>
<evidence type="ECO:0000256" key="4">
    <source>
        <dbReference type="ARBA" id="ARBA00023136"/>
    </source>
</evidence>
<evidence type="ECO:0000256" key="6">
    <source>
        <dbReference type="SAM" id="Phobius"/>
    </source>
</evidence>
<dbReference type="Proteomes" id="UP000242146">
    <property type="component" value="Unassembled WGS sequence"/>
</dbReference>
<name>A0A1X2GSU6_9FUNG</name>